<dbReference type="AlphaFoldDB" id="A0A806KJH4"/>
<name>A0A806KJH4_9BACT</name>
<evidence type="ECO:0000313" key="1">
    <source>
        <dbReference type="EMBL" id="AGS53314.1"/>
    </source>
</evidence>
<organism evidence="1">
    <name type="scientific">uncultured bacterium contig00013</name>
    <dbReference type="NCBI Taxonomy" id="1181504"/>
    <lineage>
        <taxon>Bacteria</taxon>
        <taxon>environmental samples</taxon>
    </lineage>
</organism>
<accession>A0A806KJH4</accession>
<sequence>MRGPGWGYYDLLPTVLKHKRKFNAYRRAGVPGFLCRSVNDLLTADKCGAKKSGISL</sequence>
<proteinExistence type="predicted"/>
<reference evidence="1" key="1">
    <citation type="submission" date="2012-03" db="EMBL/GenBank/DDBJ databases">
        <title>Functional metagenomics reveals considerable lignocellulase gene clusters in the gut microbiome of a wood-feeding higher termite.</title>
        <authorList>
            <person name="Liu N."/>
        </authorList>
    </citation>
    <scope>NUCLEOTIDE SEQUENCE</scope>
</reference>
<protein>
    <submittedName>
        <fullName evidence="1">Uncharacterized protein</fullName>
    </submittedName>
</protein>
<dbReference type="EMBL" id="JQ844229">
    <property type="protein sequence ID" value="AGS53314.1"/>
    <property type="molecule type" value="Genomic_DNA"/>
</dbReference>